<organism evidence="3 4">
    <name type="scientific">Actinomadura chibensis</name>
    <dbReference type="NCBI Taxonomy" id="392828"/>
    <lineage>
        <taxon>Bacteria</taxon>
        <taxon>Bacillati</taxon>
        <taxon>Actinomycetota</taxon>
        <taxon>Actinomycetes</taxon>
        <taxon>Streptosporangiales</taxon>
        <taxon>Thermomonosporaceae</taxon>
        <taxon>Actinomadura</taxon>
    </lineage>
</organism>
<dbReference type="STRING" id="1220554.GCA_001552135_06999"/>
<accession>A0A5D0NJ28</accession>
<evidence type="ECO:0000259" key="2">
    <source>
        <dbReference type="SMART" id="SM00418"/>
    </source>
</evidence>
<dbReference type="Gene3D" id="3.30.420.40">
    <property type="match status" value="2"/>
</dbReference>
<comment type="caution">
    <text evidence="3">The sequence shown here is derived from an EMBL/GenBank/DDBJ whole genome shotgun (WGS) entry which is preliminary data.</text>
</comment>
<dbReference type="AlphaFoldDB" id="A0A5D0NJ28"/>
<dbReference type="SUPFAM" id="SSF46785">
    <property type="entry name" value="Winged helix' DNA-binding domain"/>
    <property type="match status" value="1"/>
</dbReference>
<dbReference type="EMBL" id="VSFG01000005">
    <property type="protein sequence ID" value="TYB44224.1"/>
    <property type="molecule type" value="Genomic_DNA"/>
</dbReference>
<dbReference type="InterPro" id="IPR036390">
    <property type="entry name" value="WH_DNA-bd_sf"/>
</dbReference>
<evidence type="ECO:0000313" key="3">
    <source>
        <dbReference type="EMBL" id="TYB44224.1"/>
    </source>
</evidence>
<dbReference type="CDD" id="cd00090">
    <property type="entry name" value="HTH_ARSR"/>
    <property type="match status" value="1"/>
</dbReference>
<proteinExistence type="inferred from homology"/>
<dbReference type="PANTHER" id="PTHR18964:SF173">
    <property type="entry name" value="GLUCOKINASE"/>
    <property type="match status" value="1"/>
</dbReference>
<gene>
    <name evidence="3" type="ORF">FXF69_25070</name>
</gene>
<comment type="similarity">
    <text evidence="1">Belongs to the ROK (NagC/XylR) family.</text>
</comment>
<dbReference type="PANTHER" id="PTHR18964">
    <property type="entry name" value="ROK (REPRESSOR, ORF, KINASE) FAMILY"/>
    <property type="match status" value="1"/>
</dbReference>
<evidence type="ECO:0000313" key="4">
    <source>
        <dbReference type="Proteomes" id="UP000323380"/>
    </source>
</evidence>
<sequence length="413" mass="43740">MRRGLDGWGTGVLLRELLRGTKGAKQENRQKIVRAVLSRAGNQSDLVRRSGMSSATVSEAVRELERNGIVQTERQGRDTFVRLAPVDGVAVGVELGYQKTVIVGRLAHHERHESVSRTLQVGASSGEPHWVRAVAVAVQELVSEFGEPHALATLGLAVPRMISPRTGRFAPPTLPPWEEGSAPDVSLAEELADLRAAAGGRDRQPLPRPLIDNDANLGALAESVYAHSGREILLYVKASTGVGAGLCVGGRLFRGASGVAGEIGHVMVDPNGRFCLCGGRGCLETLIGADRLVDRARLVLGERITAYRSLTDMIEKARVGDALARRMLREAGTQLGYAIGNVCNIINPNVVVVGGSLAQAGSLVLGPCRDAIETTAMAAAFDADRFVVEASTVEHASAQGALLLGLEGTTYRD</sequence>
<dbReference type="InterPro" id="IPR043129">
    <property type="entry name" value="ATPase_NBD"/>
</dbReference>
<dbReference type="InterPro" id="IPR000600">
    <property type="entry name" value="ROK"/>
</dbReference>
<dbReference type="InterPro" id="IPR036388">
    <property type="entry name" value="WH-like_DNA-bd_sf"/>
</dbReference>
<protein>
    <submittedName>
        <fullName evidence="3">ROK family transcriptional regulator</fullName>
    </submittedName>
</protein>
<dbReference type="Pfam" id="PF13412">
    <property type="entry name" value="HTH_24"/>
    <property type="match status" value="1"/>
</dbReference>
<dbReference type="Pfam" id="PF00480">
    <property type="entry name" value="ROK"/>
    <property type="match status" value="1"/>
</dbReference>
<dbReference type="InterPro" id="IPR011991">
    <property type="entry name" value="ArsR-like_HTH"/>
</dbReference>
<dbReference type="GO" id="GO:0003700">
    <property type="term" value="F:DNA-binding transcription factor activity"/>
    <property type="evidence" value="ECO:0007669"/>
    <property type="project" value="InterPro"/>
</dbReference>
<dbReference type="SUPFAM" id="SSF53067">
    <property type="entry name" value="Actin-like ATPase domain"/>
    <property type="match status" value="2"/>
</dbReference>
<keyword evidence="4" id="KW-1185">Reference proteome</keyword>
<dbReference type="SMART" id="SM00418">
    <property type="entry name" value="HTH_ARSR"/>
    <property type="match status" value="1"/>
</dbReference>
<dbReference type="Proteomes" id="UP000323380">
    <property type="component" value="Unassembled WGS sequence"/>
</dbReference>
<evidence type="ECO:0000256" key="1">
    <source>
        <dbReference type="ARBA" id="ARBA00006479"/>
    </source>
</evidence>
<dbReference type="Gene3D" id="1.10.10.10">
    <property type="entry name" value="Winged helix-like DNA-binding domain superfamily/Winged helix DNA-binding domain"/>
    <property type="match status" value="1"/>
</dbReference>
<name>A0A5D0NJ28_9ACTN</name>
<reference evidence="3 4" key="1">
    <citation type="submission" date="2019-08" db="EMBL/GenBank/DDBJ databases">
        <title>Actinomadura sp. nov. CYP1-5 isolated from mountain soil.</title>
        <authorList>
            <person name="Songsumanus A."/>
            <person name="Kuncharoen N."/>
            <person name="Kudo T."/>
            <person name="Yuki M."/>
            <person name="Igarashi Y."/>
            <person name="Tanasupawat S."/>
        </authorList>
    </citation>
    <scope>NUCLEOTIDE SEQUENCE [LARGE SCALE GENOMIC DNA]</scope>
    <source>
        <strain evidence="3 4">JCM 14158</strain>
    </source>
</reference>
<feature type="domain" description="HTH arsR-type" evidence="2">
    <location>
        <begin position="16"/>
        <end position="97"/>
    </location>
</feature>
<dbReference type="InterPro" id="IPR001845">
    <property type="entry name" value="HTH_ArsR_DNA-bd_dom"/>
</dbReference>